<evidence type="ECO:0000256" key="4">
    <source>
        <dbReference type="SAM" id="Coils"/>
    </source>
</evidence>
<dbReference type="RefSeq" id="WP_248824356.1">
    <property type="nucleotide sequence ID" value="NZ_JALKFT010000007.1"/>
</dbReference>
<comment type="caution">
    <text evidence="7">The sequence shown here is derived from an EMBL/GenBank/DDBJ whole genome shotgun (WGS) entry which is preliminary data.</text>
</comment>
<dbReference type="Gene3D" id="3.40.50.300">
    <property type="entry name" value="P-loop containing nucleotide triphosphate hydrolases"/>
    <property type="match status" value="2"/>
</dbReference>
<evidence type="ECO:0000256" key="2">
    <source>
        <dbReference type="ARBA" id="ARBA00022840"/>
    </source>
</evidence>
<sequence>MSGTRRARTLVAGIQSSLGAALALADRLEAQADELERGGGPGGRDPAGDPVDPLAPGPEIIEAGAIARTRTRGFAGLAWSSSEWQRGLLGLTADGGPADGGPADGGLTADGGLAAQGGGAGGPGRPQRYRPGLWRAGNVLLGAGPGAARVPLAVPLLDARNLRIETSRAQRGAAVDLVRGLLTRILAAVPAGRVRVIVYDPHELGAGLAGLAPLRAAGVVEATITTRVRLEERLSRLSDEVGRITVERLGGQFDSLRDREDAGRGRPEPWQVLVLLGEPQLYEEGGRSLAAIAAQGPSCGVSVISVVQAQPRHPGEGGGDQDDVAPPDPDGDLGFDDETDPVAAVLPNSVVFTSVDLLTHRVGWQDIQPGLWRTSLTGQLPVVLDGPPPTPIVTLVSNHIAEIARQHAARPPGITELLPNVLWESDSSSGVTVTVARGIDGPVALTFDDDTVHALVGGQAGAGKSTLLLDVVYGIAARYSPEQVRFHLLDFKEGLEFAQFAGGPADPFYLPHADTVGIESDREFGVAVLRAVREQMRRRAVAMRAVGARDLRGLRAADRSSAWPRILVVVDEFQVMLTPLDEIAREAVAHLEVLARQGRAYGVHLLLASQTLSGIDALDSTAGKRGSIFGQFALRVALRTSISESRVLLSTANEAAGALGGVGEAIVNRRNGHPAGNELVRVAYPDAATIAGLRDRLSTATARSLPGARPPRVFVGHAPALLDDNAVYLALDGRPAPAAVDRIGVGAGDDSAAAASLDVATGLDATTGAEVAAVTDHGAATGLQVSPGGDLTVGAGPGVGTPSGGRPVPTVGEDPLALVGVPVDLAPAAVGVRLAASPGRHLAVLGPLRREATGIVTAAAASVAAQAGPGRLVVEIVAAEPMAWGAAEVLAERIRRAGHPARVTDVTGLRAVLAAAAGETRAREEAALAGTVAAAPPLRLVVVFAMDAGRAALEARDEQTRRTGLEDLRTLTRRGPAQHVHLIGWWRGVSRMSEDLGPVNRDDIAAWAAVGVPGSELFALAGHRPVAGGTMPNRAVLFDRHAQSEPRTVVPFAPLVRG</sequence>
<evidence type="ECO:0000259" key="6">
    <source>
        <dbReference type="PROSITE" id="PS50901"/>
    </source>
</evidence>
<accession>A0ABT0JY91</accession>
<organism evidence="7 8">
    <name type="scientific">Frankia umida</name>
    <dbReference type="NCBI Taxonomy" id="573489"/>
    <lineage>
        <taxon>Bacteria</taxon>
        <taxon>Bacillati</taxon>
        <taxon>Actinomycetota</taxon>
        <taxon>Actinomycetes</taxon>
        <taxon>Frankiales</taxon>
        <taxon>Frankiaceae</taxon>
        <taxon>Frankia</taxon>
    </lineage>
</organism>
<feature type="domain" description="FtsK" evidence="6">
    <location>
        <begin position="440"/>
        <end position="647"/>
    </location>
</feature>
<dbReference type="Pfam" id="PF01580">
    <property type="entry name" value="FtsK_SpoIIIE"/>
    <property type="match status" value="1"/>
</dbReference>
<keyword evidence="8" id="KW-1185">Reference proteome</keyword>
<dbReference type="GO" id="GO:0051301">
    <property type="term" value="P:cell division"/>
    <property type="evidence" value="ECO:0007669"/>
    <property type="project" value="UniProtKB-KW"/>
</dbReference>
<gene>
    <name evidence="7" type="ORF">MXD59_09400</name>
</gene>
<protein>
    <submittedName>
        <fullName evidence="7">Cell division protein FtsK</fullName>
    </submittedName>
</protein>
<feature type="coiled-coil region" evidence="4">
    <location>
        <begin position="220"/>
        <end position="247"/>
    </location>
</feature>
<dbReference type="PROSITE" id="PS50901">
    <property type="entry name" value="FTSK"/>
    <property type="match status" value="1"/>
</dbReference>
<evidence type="ECO:0000256" key="3">
    <source>
        <dbReference type="PROSITE-ProRule" id="PRU00289"/>
    </source>
</evidence>
<proteinExistence type="predicted"/>
<evidence type="ECO:0000313" key="8">
    <source>
        <dbReference type="Proteomes" id="UP001201873"/>
    </source>
</evidence>
<evidence type="ECO:0000256" key="1">
    <source>
        <dbReference type="ARBA" id="ARBA00022741"/>
    </source>
</evidence>
<dbReference type="PANTHER" id="PTHR22683">
    <property type="entry name" value="SPORULATION PROTEIN RELATED"/>
    <property type="match status" value="1"/>
</dbReference>
<dbReference type="CDD" id="cd01127">
    <property type="entry name" value="TrwB_TraG_TraD_VirD4"/>
    <property type="match status" value="1"/>
</dbReference>
<reference evidence="7 8" key="1">
    <citation type="submission" date="2022-04" db="EMBL/GenBank/DDBJ databases">
        <title>Genome diversity in the genus Frankia.</title>
        <authorList>
            <person name="Carlos-Shanley C."/>
            <person name="Hahn D."/>
        </authorList>
    </citation>
    <scope>NUCLEOTIDE SEQUENCE [LARGE SCALE GENOMIC DNA]</scope>
    <source>
        <strain evidence="7 8">Ag45/Mut15</strain>
    </source>
</reference>
<dbReference type="InterPro" id="IPR002543">
    <property type="entry name" value="FtsK_dom"/>
</dbReference>
<dbReference type="PANTHER" id="PTHR22683:SF41">
    <property type="entry name" value="DNA TRANSLOCASE FTSK"/>
    <property type="match status" value="1"/>
</dbReference>
<keyword evidence="7" id="KW-0132">Cell division</keyword>
<feature type="region of interest" description="Disordered" evidence="5">
    <location>
        <begin position="34"/>
        <end position="56"/>
    </location>
</feature>
<dbReference type="SUPFAM" id="SSF52540">
    <property type="entry name" value="P-loop containing nucleoside triphosphate hydrolases"/>
    <property type="match status" value="1"/>
</dbReference>
<dbReference type="InterPro" id="IPR027417">
    <property type="entry name" value="P-loop_NTPase"/>
</dbReference>
<dbReference type="EMBL" id="JALKFT010000007">
    <property type="protein sequence ID" value="MCK9875988.1"/>
    <property type="molecule type" value="Genomic_DNA"/>
</dbReference>
<name>A0ABT0JY91_9ACTN</name>
<feature type="binding site" evidence="3">
    <location>
        <begin position="458"/>
        <end position="465"/>
    </location>
    <ligand>
        <name>ATP</name>
        <dbReference type="ChEBI" id="CHEBI:30616"/>
    </ligand>
</feature>
<dbReference type="Proteomes" id="UP001201873">
    <property type="component" value="Unassembled WGS sequence"/>
</dbReference>
<keyword evidence="4" id="KW-0175">Coiled coil</keyword>
<dbReference type="InterPro" id="IPR050206">
    <property type="entry name" value="FtsK/SpoIIIE/SftA"/>
</dbReference>
<feature type="compositionally biased region" description="Acidic residues" evidence="5">
    <location>
        <begin position="319"/>
        <end position="333"/>
    </location>
</feature>
<feature type="region of interest" description="Disordered" evidence="5">
    <location>
        <begin position="310"/>
        <end position="333"/>
    </location>
</feature>
<evidence type="ECO:0000256" key="5">
    <source>
        <dbReference type="SAM" id="MobiDB-lite"/>
    </source>
</evidence>
<keyword evidence="2 3" id="KW-0067">ATP-binding</keyword>
<evidence type="ECO:0000313" key="7">
    <source>
        <dbReference type="EMBL" id="MCK9875988.1"/>
    </source>
</evidence>
<keyword evidence="1 3" id="KW-0547">Nucleotide-binding</keyword>
<keyword evidence="7" id="KW-0131">Cell cycle</keyword>